<dbReference type="InterPro" id="IPR057326">
    <property type="entry name" value="KR_dom"/>
</dbReference>
<dbReference type="RefSeq" id="WP_041505822.1">
    <property type="nucleotide sequence ID" value="NZ_CP010359.1"/>
</dbReference>
<dbReference type="AlphaFoldDB" id="A0A0B5K8N6"/>
<evidence type="ECO:0000259" key="3">
    <source>
        <dbReference type="SMART" id="SM00822"/>
    </source>
</evidence>
<evidence type="ECO:0000256" key="2">
    <source>
        <dbReference type="RuleBase" id="RU000363"/>
    </source>
</evidence>
<reference evidence="4 5" key="1">
    <citation type="submission" date="2017-09" db="EMBL/GenBank/DDBJ databases">
        <authorList>
            <person name="Ehlers B."/>
            <person name="Leendertz F.H."/>
        </authorList>
    </citation>
    <scope>NUCLEOTIDE SEQUENCE [LARGE SCALE GENOMIC DNA]</scope>
    <source>
        <strain evidence="4 5">DJ-1</strain>
    </source>
</reference>
<dbReference type="KEGG" id="ppj:RK21_01242"/>
<feature type="domain" description="Ketoreductase" evidence="3">
    <location>
        <begin position="8"/>
        <end position="187"/>
    </location>
</feature>
<dbReference type="Proteomes" id="UP000218102">
    <property type="component" value="Unassembled WGS sequence"/>
</dbReference>
<name>A0A0B5K8N6_PSEDL</name>
<dbReference type="PROSITE" id="PS00061">
    <property type="entry name" value="ADH_SHORT"/>
    <property type="match status" value="1"/>
</dbReference>
<dbReference type="PRINTS" id="PR00081">
    <property type="entry name" value="GDHRDH"/>
</dbReference>
<sequence length="233" mass="23841">MSQSLLDKRVVVTGGFGALGSALGKYLLAQGARVALLDRSEAPAHLLDTHNLICLGNVDLTSSESAVAAFEQVAVQWGGIDGLVNVAGGFAWETLEGGSLATWDRLYQMNVRTAVVSAQVALAYLLRASAGRIVNIGALASVKAAAGMGAYAASKAGVARLTEALAEELKDRGVTVNAVLPSIIDTPANRADMPDADSSRWVTPKALSGVVAFLLSDEAAAVTGALLPVGGRV</sequence>
<dbReference type="InterPro" id="IPR020904">
    <property type="entry name" value="Sc_DH/Rdtase_CS"/>
</dbReference>
<dbReference type="SMART" id="SM00822">
    <property type="entry name" value="PKS_KR"/>
    <property type="match status" value="1"/>
</dbReference>
<dbReference type="PANTHER" id="PTHR42760">
    <property type="entry name" value="SHORT-CHAIN DEHYDROGENASES/REDUCTASES FAMILY MEMBER"/>
    <property type="match status" value="1"/>
</dbReference>
<protein>
    <submittedName>
        <fullName evidence="4">NAD-dependent oxidoreductase</fullName>
    </submittedName>
</protein>
<accession>A0A0B5K8N6</accession>
<dbReference type="GO" id="GO:0016616">
    <property type="term" value="F:oxidoreductase activity, acting on the CH-OH group of donors, NAD or NADP as acceptor"/>
    <property type="evidence" value="ECO:0007669"/>
    <property type="project" value="UniProtKB-ARBA"/>
</dbReference>
<comment type="caution">
    <text evidence="4">The sequence shown here is derived from an EMBL/GenBank/DDBJ whole genome shotgun (WGS) entry which is preliminary data.</text>
</comment>
<dbReference type="GO" id="GO:0030497">
    <property type="term" value="P:fatty acid elongation"/>
    <property type="evidence" value="ECO:0007669"/>
    <property type="project" value="TreeGrafter"/>
</dbReference>
<comment type="similarity">
    <text evidence="1 2">Belongs to the short-chain dehydrogenases/reductases (SDR) family.</text>
</comment>
<dbReference type="InterPro" id="IPR036291">
    <property type="entry name" value="NAD(P)-bd_dom_sf"/>
</dbReference>
<evidence type="ECO:0000313" key="5">
    <source>
        <dbReference type="Proteomes" id="UP000218102"/>
    </source>
</evidence>
<dbReference type="SUPFAM" id="SSF51735">
    <property type="entry name" value="NAD(P)-binding Rossmann-fold domains"/>
    <property type="match status" value="1"/>
</dbReference>
<organism evidence="4 5">
    <name type="scientific">Pseudomonas plecoglossicida</name>
    <dbReference type="NCBI Taxonomy" id="70775"/>
    <lineage>
        <taxon>Bacteria</taxon>
        <taxon>Pseudomonadati</taxon>
        <taxon>Pseudomonadota</taxon>
        <taxon>Gammaproteobacteria</taxon>
        <taxon>Pseudomonadales</taxon>
        <taxon>Pseudomonadaceae</taxon>
        <taxon>Pseudomonas</taxon>
    </lineage>
</organism>
<dbReference type="PANTHER" id="PTHR42760:SF135">
    <property type="entry name" value="BLL7886 PROTEIN"/>
    <property type="match status" value="1"/>
</dbReference>
<dbReference type="Pfam" id="PF00106">
    <property type="entry name" value="adh_short"/>
    <property type="match status" value="1"/>
</dbReference>
<dbReference type="Gene3D" id="3.40.50.720">
    <property type="entry name" value="NAD(P)-binding Rossmann-like Domain"/>
    <property type="match status" value="1"/>
</dbReference>
<dbReference type="PRINTS" id="PR00080">
    <property type="entry name" value="SDRFAMILY"/>
</dbReference>
<gene>
    <name evidence="4" type="ORF">CMV24_25585</name>
</gene>
<dbReference type="InterPro" id="IPR002347">
    <property type="entry name" value="SDR_fam"/>
</dbReference>
<evidence type="ECO:0000256" key="1">
    <source>
        <dbReference type="ARBA" id="ARBA00006484"/>
    </source>
</evidence>
<proteinExistence type="inferred from homology"/>
<evidence type="ECO:0000313" key="4">
    <source>
        <dbReference type="EMBL" id="PBJ92746.1"/>
    </source>
</evidence>
<dbReference type="EMBL" id="NTME01000040">
    <property type="protein sequence ID" value="PBJ92746.1"/>
    <property type="molecule type" value="Genomic_DNA"/>
</dbReference>